<feature type="transmembrane region" description="Helical" evidence="2">
    <location>
        <begin position="467"/>
        <end position="488"/>
    </location>
</feature>
<keyword evidence="2" id="KW-0812">Transmembrane</keyword>
<comment type="caution">
    <text evidence="4">The sequence shown here is derived from an EMBL/GenBank/DDBJ whole genome shotgun (WGS) entry which is preliminary data.</text>
</comment>
<dbReference type="EMBL" id="JAAQHG020000008">
    <property type="protein sequence ID" value="KAL1587885.1"/>
    <property type="molecule type" value="Genomic_DNA"/>
</dbReference>
<feature type="region of interest" description="Disordered" evidence="1">
    <location>
        <begin position="129"/>
        <end position="164"/>
    </location>
</feature>
<evidence type="ECO:0000256" key="1">
    <source>
        <dbReference type="SAM" id="MobiDB-lite"/>
    </source>
</evidence>
<dbReference type="GeneID" id="96004686"/>
<reference evidence="4 5" key="1">
    <citation type="journal article" date="2020" name="Microbiol. Resour. Announc.">
        <title>Draft Genome Sequence of a Cladosporium Species Isolated from the Mesophotic Ascidian Didemnum maculosum.</title>
        <authorList>
            <person name="Gioti A."/>
            <person name="Siaperas R."/>
            <person name="Nikolaivits E."/>
            <person name="Le Goff G."/>
            <person name="Ouazzani J."/>
            <person name="Kotoulas G."/>
            <person name="Topakas E."/>
        </authorList>
    </citation>
    <scope>NUCLEOTIDE SEQUENCE [LARGE SCALE GENOMIC DNA]</scope>
    <source>
        <strain evidence="4 5">TM138-S3</strain>
    </source>
</reference>
<evidence type="ECO:0000259" key="3">
    <source>
        <dbReference type="Pfam" id="PF23317"/>
    </source>
</evidence>
<organism evidence="4 5">
    <name type="scientific">Cladosporium halotolerans</name>
    <dbReference type="NCBI Taxonomy" id="1052096"/>
    <lineage>
        <taxon>Eukaryota</taxon>
        <taxon>Fungi</taxon>
        <taxon>Dikarya</taxon>
        <taxon>Ascomycota</taxon>
        <taxon>Pezizomycotina</taxon>
        <taxon>Dothideomycetes</taxon>
        <taxon>Dothideomycetidae</taxon>
        <taxon>Cladosporiales</taxon>
        <taxon>Cladosporiaceae</taxon>
        <taxon>Cladosporium</taxon>
    </lineage>
</organism>
<proteinExistence type="predicted"/>
<feature type="compositionally biased region" description="Acidic residues" evidence="1">
    <location>
        <begin position="150"/>
        <end position="160"/>
    </location>
</feature>
<dbReference type="RefSeq" id="XP_069230990.1">
    <property type="nucleotide sequence ID" value="XM_069371848.1"/>
</dbReference>
<feature type="transmembrane region" description="Helical" evidence="2">
    <location>
        <begin position="370"/>
        <end position="391"/>
    </location>
</feature>
<gene>
    <name evidence="4" type="ORF">WHR41_03242</name>
</gene>
<sequence length="635" mass="70849">MATTPVGDVPTISSLEDFDNLVTKLLRHICKVVTAPSSFEELRTTHYARALHPLVKHLVDNVNHPATVHALLAVKGHFSATEDEDDRGITAARGLACELVAWRFVTHLTERDAIDHLCSDLVQRRPFQDGRPHQVADEESPLLRDREAASEELGEDDDAVLEPTGGGESFAKNYESLNALEIAAVSGAKKFLSQKAIQRIIDGMWRGDIMFWQTMSPHAVKRATVYHPKRFDPYTRLRVPLYLKIFEVLFFAAFLAFYYTVLVQRSLHAVTGTEVMLYVWLAAFAYNELVELCDAGVTFYAADFWAIWDLGIIATGMSFFICRMVGLSTDDHVTTDTAFDILSVEALFLVRLHPYFGTLLPCLKEMTKDFIKFLGLVFVLYLGFNTTFGFLARGTFSFREMNWILIKVFFGSSYLGFDVAEQVSPTLGPGLMLIFCALTQFLLLTIIICLLSNSLEKVMEHARDEYLFVYAVYVLEASTSNRLTYFLPPLNLLPLLLRPLRLFVAPDSLRACRIALLKATHWPLVALILAYENGRRAISGRKEFRSSLTTPTSSSLMRRPVSMQSPLMSHGAIGSPPGRQKNAGNLSSATGASEFESSQGRINALETLAISLKSQLQTVESLIESEKARSAALDA</sequence>
<protein>
    <recommendedName>
        <fullName evidence="3">Calcium channel YVC1-like C-terminal transmembrane domain-containing protein</fullName>
    </recommendedName>
</protein>
<evidence type="ECO:0000256" key="2">
    <source>
        <dbReference type="SAM" id="Phobius"/>
    </source>
</evidence>
<feature type="transmembrane region" description="Helical" evidence="2">
    <location>
        <begin position="241"/>
        <end position="260"/>
    </location>
</feature>
<evidence type="ECO:0000313" key="4">
    <source>
        <dbReference type="EMBL" id="KAL1587885.1"/>
    </source>
</evidence>
<dbReference type="Pfam" id="PF23317">
    <property type="entry name" value="YVC1_C"/>
    <property type="match status" value="1"/>
</dbReference>
<keyword evidence="2" id="KW-1133">Transmembrane helix</keyword>
<feature type="transmembrane region" description="Helical" evidence="2">
    <location>
        <begin position="432"/>
        <end position="455"/>
    </location>
</feature>
<dbReference type="Proteomes" id="UP000803884">
    <property type="component" value="Unassembled WGS sequence"/>
</dbReference>
<dbReference type="AlphaFoldDB" id="A0AB34KWE8"/>
<feature type="compositionally biased region" description="Basic and acidic residues" evidence="1">
    <location>
        <begin position="129"/>
        <end position="149"/>
    </location>
</feature>
<accession>A0AB34KWE8</accession>
<feature type="transmembrane region" description="Helical" evidence="2">
    <location>
        <begin position="306"/>
        <end position="326"/>
    </location>
</feature>
<feature type="compositionally biased region" description="Polar residues" evidence="1">
    <location>
        <begin position="582"/>
        <end position="592"/>
    </location>
</feature>
<dbReference type="PANTHER" id="PTHR35859">
    <property type="entry name" value="NONSELECTIVE CATION CHANNEL PROTEIN"/>
    <property type="match status" value="1"/>
</dbReference>
<dbReference type="PANTHER" id="PTHR35859:SF5">
    <property type="entry name" value="ION TRANSPORT DOMAIN-CONTAINING PROTEIN"/>
    <property type="match status" value="1"/>
</dbReference>
<evidence type="ECO:0000313" key="5">
    <source>
        <dbReference type="Proteomes" id="UP000803884"/>
    </source>
</evidence>
<name>A0AB34KWE8_9PEZI</name>
<keyword evidence="2" id="KW-0472">Membrane</keyword>
<feature type="domain" description="Calcium channel YVC1-like C-terminal transmembrane" evidence="3">
    <location>
        <begin position="251"/>
        <end position="533"/>
    </location>
</feature>
<keyword evidence="5" id="KW-1185">Reference proteome</keyword>
<dbReference type="InterPro" id="IPR056336">
    <property type="entry name" value="YVC1_C"/>
</dbReference>
<dbReference type="InterPro" id="IPR052971">
    <property type="entry name" value="TRP_calcium_channel"/>
</dbReference>
<feature type="region of interest" description="Disordered" evidence="1">
    <location>
        <begin position="567"/>
        <end position="592"/>
    </location>
</feature>
<feature type="transmembrane region" description="Helical" evidence="2">
    <location>
        <begin position="267"/>
        <end position="286"/>
    </location>
</feature>